<dbReference type="SUPFAM" id="SSF116734">
    <property type="entry name" value="DNA methylase specificity domain"/>
    <property type="match status" value="2"/>
</dbReference>
<evidence type="ECO:0000313" key="6">
    <source>
        <dbReference type="Proteomes" id="UP000234271"/>
    </source>
</evidence>
<keyword evidence="6" id="KW-1185">Reference proteome</keyword>
<dbReference type="InterPro" id="IPR052021">
    <property type="entry name" value="Type-I_RS_S_subunit"/>
</dbReference>
<evidence type="ECO:0000259" key="4">
    <source>
        <dbReference type="Pfam" id="PF01420"/>
    </source>
</evidence>
<feature type="domain" description="Type I restriction modification DNA specificity" evidence="4">
    <location>
        <begin position="22"/>
        <end position="182"/>
    </location>
</feature>
<evidence type="ECO:0000256" key="3">
    <source>
        <dbReference type="ARBA" id="ARBA00023125"/>
    </source>
</evidence>
<dbReference type="InterPro" id="IPR044946">
    <property type="entry name" value="Restrct_endonuc_typeI_TRD_sf"/>
</dbReference>
<reference evidence="6" key="1">
    <citation type="submission" date="2016-12" db="EMBL/GenBank/DDBJ databases">
        <title>Complete Genome Sequence of Beggiatoa leptomitiformis D-401.</title>
        <authorList>
            <person name="Fomenkov A."/>
            <person name="Vincze T."/>
            <person name="Grabovich M."/>
            <person name="Anton B.P."/>
            <person name="Dubinina G."/>
            <person name="Orlova M."/>
            <person name="Belousova E."/>
            <person name="Roberts R.J."/>
        </authorList>
    </citation>
    <scope>NUCLEOTIDE SEQUENCE [LARGE SCALE GENOMIC DNA]</scope>
    <source>
        <strain evidence="6">D-401</strain>
    </source>
</reference>
<dbReference type="InterPro" id="IPR000055">
    <property type="entry name" value="Restrct_endonuc_typeI_TRD"/>
</dbReference>
<dbReference type="Pfam" id="PF01420">
    <property type="entry name" value="Methylase_S"/>
    <property type="match status" value="2"/>
</dbReference>
<dbReference type="GO" id="GO:0009307">
    <property type="term" value="P:DNA restriction-modification system"/>
    <property type="evidence" value="ECO:0007669"/>
    <property type="project" value="UniProtKB-KW"/>
</dbReference>
<dbReference type="PANTHER" id="PTHR30408:SF12">
    <property type="entry name" value="TYPE I RESTRICTION ENZYME MJAVIII SPECIFICITY SUBUNIT"/>
    <property type="match status" value="1"/>
</dbReference>
<dbReference type="GO" id="GO:0004519">
    <property type="term" value="F:endonuclease activity"/>
    <property type="evidence" value="ECO:0007669"/>
    <property type="project" value="UniProtKB-KW"/>
</dbReference>
<keyword evidence="5" id="KW-0255">Endonuclease</keyword>
<evidence type="ECO:0000313" key="5">
    <source>
        <dbReference type="EMBL" id="AUI70189.1"/>
    </source>
</evidence>
<keyword evidence="5" id="KW-0378">Hydrolase</keyword>
<dbReference type="Gene3D" id="3.90.220.20">
    <property type="entry name" value="DNA methylase specificity domains"/>
    <property type="match status" value="2"/>
</dbReference>
<evidence type="ECO:0000256" key="2">
    <source>
        <dbReference type="ARBA" id="ARBA00022747"/>
    </source>
</evidence>
<evidence type="ECO:0000256" key="1">
    <source>
        <dbReference type="ARBA" id="ARBA00010923"/>
    </source>
</evidence>
<dbReference type="AlphaFoldDB" id="A0A2N9YIG3"/>
<dbReference type="PANTHER" id="PTHR30408">
    <property type="entry name" value="TYPE-1 RESTRICTION ENZYME ECOKI SPECIFICITY PROTEIN"/>
    <property type="match status" value="1"/>
</dbReference>
<dbReference type="Gene3D" id="1.10.287.1120">
    <property type="entry name" value="Bipartite methylase S protein"/>
    <property type="match status" value="1"/>
</dbReference>
<protein>
    <submittedName>
        <fullName evidence="5">Restriction endonuclease subunit S</fullName>
    </submittedName>
</protein>
<keyword evidence="3" id="KW-0238">DNA-binding</keyword>
<dbReference type="OrthoDB" id="9798929at2"/>
<dbReference type="GO" id="GO:0003677">
    <property type="term" value="F:DNA binding"/>
    <property type="evidence" value="ECO:0007669"/>
    <property type="project" value="UniProtKB-KW"/>
</dbReference>
<keyword evidence="5" id="KW-0540">Nuclease</keyword>
<dbReference type="Proteomes" id="UP000234271">
    <property type="component" value="Chromosome"/>
</dbReference>
<proteinExistence type="inferred from homology"/>
<dbReference type="STRING" id="288004.AL038_07550"/>
<accession>A0A2N9YIG3</accession>
<keyword evidence="2" id="KW-0680">Restriction system</keyword>
<feature type="domain" description="Type I restriction modification DNA specificity" evidence="4">
    <location>
        <begin position="213"/>
        <end position="373"/>
    </location>
</feature>
<dbReference type="RefSeq" id="WP_062151264.1">
    <property type="nucleotide sequence ID" value="NZ_CP012373.2"/>
</dbReference>
<name>A0A2N9YIG3_9GAMM</name>
<dbReference type="EMBL" id="CP018889">
    <property type="protein sequence ID" value="AUI70189.1"/>
    <property type="molecule type" value="Genomic_DNA"/>
</dbReference>
<dbReference type="REBASE" id="231372">
    <property type="entry name" value="S.Ble401ORF16755P"/>
</dbReference>
<comment type="similarity">
    <text evidence="1">Belongs to the type-I restriction system S methylase family.</text>
</comment>
<dbReference type="CDD" id="cd17262">
    <property type="entry name" value="RMtype1_S_Aco12261I-TRD2-CR2"/>
    <property type="match status" value="2"/>
</dbReference>
<organism evidence="5 6">
    <name type="scientific">Beggiatoa leptomitoformis</name>
    <dbReference type="NCBI Taxonomy" id="288004"/>
    <lineage>
        <taxon>Bacteria</taxon>
        <taxon>Pseudomonadati</taxon>
        <taxon>Pseudomonadota</taxon>
        <taxon>Gammaproteobacteria</taxon>
        <taxon>Thiotrichales</taxon>
        <taxon>Thiotrichaceae</taxon>
        <taxon>Beggiatoa</taxon>
    </lineage>
</organism>
<sequence length="390" mass="43976">MNSNKNLLVPKLRFPEFLGAGGWEGETLGEIGENLDSQRVPITEQYRIKGKIPYYGASGIIDFVKDFIFDEDLLCISEDGANLVTRTYPIAFSISGKTWVNNHVHILRFKNKSTQSMVENYLNSIRLDSYLTGMAQPKLNRAKLDIIPVPLPSLPEQQKIADCLTSLDDLIISETQQRDALKRHKKGLMQQLFPAEGETVPKLRFPEFLEAGEWEGETLGEIGENLDSQRVPITEQYRIKGKIPYYGASGIIDFVKDFIFDEDLLCISEDGANLVTRTYPIAFSISGKTWVNNHVHILRFKNKSTQSMVENYLNSIRLDSYLTGMAQPKLNRAKLDIIPVPLPSLPEQQKIASCLSSLDDLITAQAQKIAALKKHKKGLMQQLFPKTSEL</sequence>
<gene>
    <name evidence="5" type="ORF">BLE401_16765</name>
</gene>